<evidence type="ECO:0000313" key="1">
    <source>
        <dbReference type="EMBL" id="EJX00283.1"/>
    </source>
</evidence>
<comment type="caution">
    <text evidence="1">The sequence shown here is derived from an EMBL/GenBank/DDBJ whole genome shotgun (WGS) entry which is preliminary data.</text>
</comment>
<accession>J9GES3</accession>
<organism evidence="1">
    <name type="scientific">gut metagenome</name>
    <dbReference type="NCBI Taxonomy" id="749906"/>
    <lineage>
        <taxon>unclassified sequences</taxon>
        <taxon>metagenomes</taxon>
        <taxon>organismal metagenomes</taxon>
    </lineage>
</organism>
<name>J9GES3_9ZZZZ</name>
<gene>
    <name evidence="1" type="ORF">EVA_11614</name>
</gene>
<sequence>MPPCNFKPRIVTTSTQSFGRIPPMRHLMSRNFSAPKSAAKPASVTV</sequence>
<reference evidence="1" key="1">
    <citation type="journal article" date="2012" name="PLoS ONE">
        <title>Gene sets for utilization of primary and secondary nutrition supplies in the distal gut of endangered iberian lynx.</title>
        <authorList>
            <person name="Alcaide M."/>
            <person name="Messina E."/>
            <person name="Richter M."/>
            <person name="Bargiela R."/>
            <person name="Peplies J."/>
            <person name="Huws S.A."/>
            <person name="Newbold C.J."/>
            <person name="Golyshin P.N."/>
            <person name="Simon M.A."/>
            <person name="Lopez G."/>
            <person name="Yakimov M.M."/>
            <person name="Ferrer M."/>
        </authorList>
    </citation>
    <scope>NUCLEOTIDE SEQUENCE</scope>
</reference>
<dbReference type="EMBL" id="AMCI01003443">
    <property type="protein sequence ID" value="EJX00283.1"/>
    <property type="molecule type" value="Genomic_DNA"/>
</dbReference>
<proteinExistence type="predicted"/>
<dbReference type="AlphaFoldDB" id="J9GES3"/>
<protein>
    <submittedName>
        <fullName evidence="1">Uncharacterized protein</fullName>
    </submittedName>
</protein>